<comment type="similarity">
    <text evidence="2 8">Belongs to the major facilitator superfamily. Bcr/CmlA family.</text>
</comment>
<dbReference type="InterPro" id="IPR020846">
    <property type="entry name" value="MFS_dom"/>
</dbReference>
<dbReference type="OrthoDB" id="9814303at2"/>
<feature type="transmembrane region" description="Helical" evidence="8">
    <location>
        <begin position="102"/>
        <end position="119"/>
    </location>
</feature>
<evidence type="ECO:0000256" key="7">
    <source>
        <dbReference type="ARBA" id="ARBA00023136"/>
    </source>
</evidence>
<reference evidence="11" key="1">
    <citation type="submission" date="2016-10" db="EMBL/GenBank/DDBJ databases">
        <authorList>
            <person name="Varghese N."/>
            <person name="Submissions S."/>
        </authorList>
    </citation>
    <scope>NUCLEOTIDE SEQUENCE [LARGE SCALE GENOMIC DNA]</scope>
    <source>
        <strain evidence="11">CGMCC 1.7062</strain>
    </source>
</reference>
<sequence>MKITKIQLIYLSALSMLGFIATDMYLPAFKLIEQDFATGPEQVALSLTVFLVGMGLGQLLWGLASDRYGHRNTLFAGLAIFSVASVGLAWSQEVWQLLSLRLLQAVGVCAPAVIWQSMVIDKFDKRTSQQIFATIMPLVALSPALAPQLGVLLTEIWGWHSIFVVLAITGVLLAVITLSMEDRSRSDKQRSSVSADLNSLIRSREYLGNVMMYAVASAAFFAYLTGMPEIMSQLGYSAKDIGLSFIPQTVAFMLGGYIGKKLVAKLGDEAVLRQLLGLETVAILLVFVACQWQLSSVWPILAPFCLLAIANGALYPIVVNRALSSAPHCSATAAGLQNSLQVSVSSLASAIVAGFAVVAQSAVGYVILGCLVLMWLGYLIATPALTRELTLPDNSRVVSDE</sequence>
<feature type="transmembrane region" description="Helical" evidence="8">
    <location>
        <begin position="73"/>
        <end position="90"/>
    </location>
</feature>
<evidence type="ECO:0000256" key="2">
    <source>
        <dbReference type="ARBA" id="ARBA00006236"/>
    </source>
</evidence>
<keyword evidence="7 8" id="KW-0472">Membrane</keyword>
<feature type="transmembrane region" description="Helical" evidence="8">
    <location>
        <begin position="131"/>
        <end position="150"/>
    </location>
</feature>
<dbReference type="CDD" id="cd17320">
    <property type="entry name" value="MFS_MdfA_MDR_like"/>
    <property type="match status" value="1"/>
</dbReference>
<organism evidence="10 11">
    <name type="scientific">Vibrio hangzhouensis</name>
    <dbReference type="NCBI Taxonomy" id="462991"/>
    <lineage>
        <taxon>Bacteria</taxon>
        <taxon>Pseudomonadati</taxon>
        <taxon>Pseudomonadota</taxon>
        <taxon>Gammaproteobacteria</taxon>
        <taxon>Vibrionales</taxon>
        <taxon>Vibrionaceae</taxon>
        <taxon>Vibrio</taxon>
    </lineage>
</organism>
<protein>
    <recommendedName>
        <fullName evidence="8">Bcr/CflA family efflux transporter</fullName>
    </recommendedName>
</protein>
<keyword evidence="8" id="KW-0997">Cell inner membrane</keyword>
<evidence type="ECO:0000256" key="3">
    <source>
        <dbReference type="ARBA" id="ARBA00022448"/>
    </source>
</evidence>
<evidence type="ECO:0000256" key="4">
    <source>
        <dbReference type="ARBA" id="ARBA00022475"/>
    </source>
</evidence>
<proteinExistence type="inferred from homology"/>
<name>A0A1H6BBB0_9VIBR</name>
<dbReference type="Proteomes" id="UP000236721">
    <property type="component" value="Unassembled WGS sequence"/>
</dbReference>
<feature type="transmembrane region" description="Helical" evidence="8">
    <location>
        <begin position="365"/>
        <end position="386"/>
    </location>
</feature>
<feature type="transmembrane region" description="Helical" evidence="8">
    <location>
        <begin position="340"/>
        <end position="359"/>
    </location>
</feature>
<evidence type="ECO:0000313" key="10">
    <source>
        <dbReference type="EMBL" id="SEG58123.1"/>
    </source>
</evidence>
<evidence type="ECO:0000256" key="6">
    <source>
        <dbReference type="ARBA" id="ARBA00022989"/>
    </source>
</evidence>
<dbReference type="AlphaFoldDB" id="A0A1H6BBB0"/>
<evidence type="ECO:0000313" key="11">
    <source>
        <dbReference type="Proteomes" id="UP000236721"/>
    </source>
</evidence>
<feature type="transmembrane region" description="Helical" evidence="8">
    <location>
        <begin position="43"/>
        <end position="61"/>
    </location>
</feature>
<dbReference type="SUPFAM" id="SSF103473">
    <property type="entry name" value="MFS general substrate transporter"/>
    <property type="match status" value="1"/>
</dbReference>
<dbReference type="NCBIfam" id="TIGR00710">
    <property type="entry name" value="efflux_Bcr_CflA"/>
    <property type="match status" value="1"/>
</dbReference>
<dbReference type="GO" id="GO:0042910">
    <property type="term" value="F:xenobiotic transmembrane transporter activity"/>
    <property type="evidence" value="ECO:0007669"/>
    <property type="project" value="InterPro"/>
</dbReference>
<feature type="transmembrane region" description="Helical" evidence="8">
    <location>
        <begin position="275"/>
        <end position="294"/>
    </location>
</feature>
<dbReference type="PANTHER" id="PTHR43124">
    <property type="entry name" value="PURINE EFFLUX PUMP PBUE"/>
    <property type="match status" value="1"/>
</dbReference>
<dbReference type="NCBIfam" id="NF008270">
    <property type="entry name" value="PRK11043.1"/>
    <property type="match status" value="1"/>
</dbReference>
<evidence type="ECO:0000256" key="5">
    <source>
        <dbReference type="ARBA" id="ARBA00022692"/>
    </source>
</evidence>
<keyword evidence="6 8" id="KW-1133">Transmembrane helix</keyword>
<dbReference type="InterPro" id="IPR004812">
    <property type="entry name" value="Efflux_drug-R_Bcr/CmlA"/>
</dbReference>
<dbReference type="Pfam" id="PF07690">
    <property type="entry name" value="MFS_1"/>
    <property type="match status" value="1"/>
</dbReference>
<feature type="transmembrane region" description="Helical" evidence="8">
    <location>
        <begin position="206"/>
        <end position="225"/>
    </location>
</feature>
<accession>A0A1H6BBB0</accession>
<dbReference type="GO" id="GO:0005886">
    <property type="term" value="C:plasma membrane"/>
    <property type="evidence" value="ECO:0007669"/>
    <property type="project" value="UniProtKB-SubCell"/>
</dbReference>
<feature type="transmembrane region" description="Helical" evidence="8">
    <location>
        <begin position="156"/>
        <end position="180"/>
    </location>
</feature>
<comment type="subcellular location">
    <subcellularLocation>
        <location evidence="8">Cell inner membrane</location>
        <topology evidence="8">Multi-pass membrane protein</topology>
    </subcellularLocation>
    <subcellularLocation>
        <location evidence="1">Cell membrane</location>
        <topology evidence="1">Multi-pass membrane protein</topology>
    </subcellularLocation>
</comment>
<dbReference type="Gene3D" id="1.20.1720.10">
    <property type="entry name" value="Multidrug resistance protein D"/>
    <property type="match status" value="1"/>
</dbReference>
<keyword evidence="3 8" id="KW-0813">Transport</keyword>
<evidence type="ECO:0000256" key="1">
    <source>
        <dbReference type="ARBA" id="ARBA00004651"/>
    </source>
</evidence>
<dbReference type="InterPro" id="IPR036259">
    <property type="entry name" value="MFS_trans_sf"/>
</dbReference>
<dbReference type="FunFam" id="1.20.1720.10:FF:000005">
    <property type="entry name" value="Bcr/CflA family efflux transporter"/>
    <property type="match status" value="1"/>
</dbReference>
<gene>
    <name evidence="10" type="ORF">SAMN04488244_12133</name>
</gene>
<keyword evidence="11" id="KW-1185">Reference proteome</keyword>
<keyword evidence="5 8" id="KW-0812">Transmembrane</keyword>
<feature type="transmembrane region" description="Helical" evidence="8">
    <location>
        <begin position="245"/>
        <end position="263"/>
    </location>
</feature>
<dbReference type="PANTHER" id="PTHR43124:SF3">
    <property type="entry name" value="CHLORAMPHENICOL EFFLUX PUMP RV0191"/>
    <property type="match status" value="1"/>
</dbReference>
<dbReference type="InterPro" id="IPR011701">
    <property type="entry name" value="MFS"/>
</dbReference>
<dbReference type="InterPro" id="IPR050189">
    <property type="entry name" value="MFS_Efflux_Transporters"/>
</dbReference>
<dbReference type="GO" id="GO:1990961">
    <property type="term" value="P:xenobiotic detoxification by transmembrane export across the plasma membrane"/>
    <property type="evidence" value="ECO:0007669"/>
    <property type="project" value="InterPro"/>
</dbReference>
<dbReference type="EMBL" id="FNVG01000021">
    <property type="protein sequence ID" value="SEG58123.1"/>
    <property type="molecule type" value="Genomic_DNA"/>
</dbReference>
<dbReference type="PROSITE" id="PS50850">
    <property type="entry name" value="MFS"/>
    <property type="match status" value="1"/>
</dbReference>
<evidence type="ECO:0000259" key="9">
    <source>
        <dbReference type="PROSITE" id="PS50850"/>
    </source>
</evidence>
<feature type="transmembrane region" description="Helical" evidence="8">
    <location>
        <begin position="7"/>
        <end position="28"/>
    </location>
</feature>
<feature type="domain" description="Major facilitator superfamily (MFS) profile" evidence="9">
    <location>
        <begin position="7"/>
        <end position="387"/>
    </location>
</feature>
<dbReference type="RefSeq" id="WP_103881695.1">
    <property type="nucleotide sequence ID" value="NZ_FNVG01000021.1"/>
</dbReference>
<feature type="transmembrane region" description="Helical" evidence="8">
    <location>
        <begin position="300"/>
        <end position="319"/>
    </location>
</feature>
<keyword evidence="4" id="KW-1003">Cell membrane</keyword>
<evidence type="ECO:0000256" key="8">
    <source>
        <dbReference type="RuleBase" id="RU365088"/>
    </source>
</evidence>